<name>A0A0R3TN55_RODNA</name>
<dbReference type="EMBL" id="UZAE01012391">
    <property type="protein sequence ID" value="VDO04919.1"/>
    <property type="molecule type" value="Genomic_DNA"/>
</dbReference>
<dbReference type="Gene3D" id="3.30.750.24">
    <property type="entry name" value="STAS domain"/>
    <property type="match status" value="1"/>
</dbReference>
<keyword evidence="2" id="KW-0472">Membrane</keyword>
<feature type="domain" description="STAS" evidence="3">
    <location>
        <begin position="62"/>
        <end position="247"/>
    </location>
</feature>
<dbReference type="PANTHER" id="PTHR11814">
    <property type="entry name" value="SULFATE TRANSPORTER"/>
    <property type="match status" value="1"/>
</dbReference>
<dbReference type="STRING" id="102285.A0A0R3TN55"/>
<dbReference type="InterPro" id="IPR002645">
    <property type="entry name" value="STAS_dom"/>
</dbReference>
<dbReference type="InterPro" id="IPR001902">
    <property type="entry name" value="SLC26A/SulP_fam"/>
</dbReference>
<sequence length="290" mass="32675">MTLSTQSIWLVSFATTLGIDIIYGVAIGFVYSILTVVSRSQYGGRFLLGEANSTDLYSEVKCFEELNELDGIKIIRYDGPVYFANIESFRKSVHRLSGVDPVKIRRQRNKHRGKVLSNVFRTRCDSELEVTAEEKGLKRTDGDENAKNAPKCRKFDSTDADLEEDSKKTPAKPTHYIILDASGWMFTDTVGLRGIKEMVKIFTELEITIFVTCLRHRLHEMFAASGVFEVLPEKNFFMSIHDAVLVAKRELHSVLQDENHNRAAGTSTGSADDERGVVERSRKEGAPLME</sequence>
<accession>A0A0R3TN55</accession>
<dbReference type="Proteomes" id="UP000278807">
    <property type="component" value="Unassembled WGS sequence"/>
</dbReference>
<dbReference type="PROSITE" id="PS50801">
    <property type="entry name" value="STAS"/>
    <property type="match status" value="1"/>
</dbReference>
<dbReference type="WBParaSite" id="HNAJ_0000879701-mRNA-1">
    <property type="protein sequence ID" value="HNAJ_0000879701-mRNA-1"/>
    <property type="gene ID" value="HNAJ_0000879701"/>
</dbReference>
<dbReference type="GO" id="GO:0055085">
    <property type="term" value="P:transmembrane transport"/>
    <property type="evidence" value="ECO:0007669"/>
    <property type="project" value="InterPro"/>
</dbReference>
<proteinExistence type="predicted"/>
<reference evidence="6" key="1">
    <citation type="submission" date="2017-02" db="UniProtKB">
        <authorList>
            <consortium name="WormBaseParasite"/>
        </authorList>
    </citation>
    <scope>IDENTIFICATION</scope>
</reference>
<evidence type="ECO:0000256" key="2">
    <source>
        <dbReference type="SAM" id="Phobius"/>
    </source>
</evidence>
<dbReference type="SUPFAM" id="SSF52091">
    <property type="entry name" value="SpoIIaa-like"/>
    <property type="match status" value="1"/>
</dbReference>
<dbReference type="OrthoDB" id="288203at2759"/>
<dbReference type="InterPro" id="IPR036513">
    <property type="entry name" value="STAS_dom_sf"/>
</dbReference>
<keyword evidence="5" id="KW-1185">Reference proteome</keyword>
<evidence type="ECO:0000256" key="1">
    <source>
        <dbReference type="SAM" id="MobiDB-lite"/>
    </source>
</evidence>
<dbReference type="CDD" id="cd07042">
    <property type="entry name" value="STAS_SulP_like_sulfate_transporter"/>
    <property type="match status" value="1"/>
</dbReference>
<protein>
    <submittedName>
        <fullName evidence="6">STAS domain-containing protein</fullName>
    </submittedName>
</protein>
<keyword evidence="2" id="KW-0812">Transmembrane</keyword>
<feature type="region of interest" description="Disordered" evidence="1">
    <location>
        <begin position="257"/>
        <end position="290"/>
    </location>
</feature>
<evidence type="ECO:0000259" key="3">
    <source>
        <dbReference type="PROSITE" id="PS50801"/>
    </source>
</evidence>
<dbReference type="Pfam" id="PF01740">
    <property type="entry name" value="STAS"/>
    <property type="match status" value="1"/>
</dbReference>
<evidence type="ECO:0000313" key="4">
    <source>
        <dbReference type="EMBL" id="VDO04919.1"/>
    </source>
</evidence>
<gene>
    <name evidence="4" type="ORF">HNAJ_LOCUS8793</name>
</gene>
<evidence type="ECO:0000313" key="5">
    <source>
        <dbReference type="Proteomes" id="UP000278807"/>
    </source>
</evidence>
<dbReference type="GO" id="GO:0016020">
    <property type="term" value="C:membrane"/>
    <property type="evidence" value="ECO:0007669"/>
    <property type="project" value="InterPro"/>
</dbReference>
<evidence type="ECO:0000313" key="6">
    <source>
        <dbReference type="WBParaSite" id="HNAJ_0000879701-mRNA-1"/>
    </source>
</evidence>
<organism evidence="6">
    <name type="scientific">Rodentolepis nana</name>
    <name type="common">Dwarf tapeworm</name>
    <name type="synonym">Hymenolepis nana</name>
    <dbReference type="NCBI Taxonomy" id="102285"/>
    <lineage>
        <taxon>Eukaryota</taxon>
        <taxon>Metazoa</taxon>
        <taxon>Spiralia</taxon>
        <taxon>Lophotrochozoa</taxon>
        <taxon>Platyhelminthes</taxon>
        <taxon>Cestoda</taxon>
        <taxon>Eucestoda</taxon>
        <taxon>Cyclophyllidea</taxon>
        <taxon>Hymenolepididae</taxon>
        <taxon>Rodentolepis</taxon>
    </lineage>
</organism>
<keyword evidence="2" id="KW-1133">Transmembrane helix</keyword>
<dbReference type="AlphaFoldDB" id="A0A0R3TN55"/>
<feature type="compositionally biased region" description="Basic and acidic residues" evidence="1">
    <location>
        <begin position="272"/>
        <end position="290"/>
    </location>
</feature>
<feature type="transmembrane region" description="Helical" evidence="2">
    <location>
        <begin position="6"/>
        <end position="37"/>
    </location>
</feature>
<reference evidence="4 5" key="2">
    <citation type="submission" date="2018-11" db="EMBL/GenBank/DDBJ databases">
        <authorList>
            <consortium name="Pathogen Informatics"/>
        </authorList>
    </citation>
    <scope>NUCLEOTIDE SEQUENCE [LARGE SCALE GENOMIC DNA]</scope>
</reference>